<organism evidence="3 4">
    <name type="scientific">Roseateles toxinivorans</name>
    <dbReference type="NCBI Taxonomy" id="270368"/>
    <lineage>
        <taxon>Bacteria</taxon>
        <taxon>Pseudomonadati</taxon>
        <taxon>Pseudomonadota</taxon>
        <taxon>Betaproteobacteria</taxon>
        <taxon>Burkholderiales</taxon>
        <taxon>Sphaerotilaceae</taxon>
        <taxon>Roseateles</taxon>
    </lineage>
</organism>
<comment type="caution">
    <text evidence="3">The sequence shown here is derived from an EMBL/GenBank/DDBJ whole genome shotgun (WGS) entry which is preliminary data.</text>
</comment>
<feature type="domain" description="DUF4399" evidence="2">
    <location>
        <begin position="215"/>
        <end position="283"/>
    </location>
</feature>
<gene>
    <name evidence="3" type="ORF">DES47_104130</name>
</gene>
<sequence>MPITAGPLSILAIALLCATAGAKPLPRDPLERRCWLAQTQQRTGADLREPVRVRIANLRHGYQVRAPFWVEFGIRGMGVIPAGTKHDKAGHHHLLIDTPLPKDPREQIPFSATHKHFGKGQTGAEVDLPPGEHTLRLLFADHDHRPYFVFSPEITVRVLGRRDTTPPTIEAKDFEASCALWYQDQLSTPPAKTKQVYVKNLRDEEPVTSPFVLSLGVIGLGVAPAGQRIADTGHFELIVSGRGGAPSQRVLLADGRTEAMLDLPRGDYEIELRLLDGSGAALLKAPPLRVPVTRQER</sequence>
<feature type="signal peptide" evidence="1">
    <location>
        <begin position="1"/>
        <end position="22"/>
    </location>
</feature>
<keyword evidence="4" id="KW-1185">Reference proteome</keyword>
<dbReference type="EMBL" id="SNXS01000004">
    <property type="protein sequence ID" value="TDP63848.1"/>
    <property type="molecule type" value="Genomic_DNA"/>
</dbReference>
<feature type="chain" id="PRO_5020910639" evidence="1">
    <location>
        <begin position="23"/>
        <end position="297"/>
    </location>
</feature>
<protein>
    <submittedName>
        <fullName evidence="3">Uncharacterized protein DUF4399</fullName>
    </submittedName>
</protein>
<accession>A0A4R6QLV4</accession>
<dbReference type="InParanoid" id="A0A4R6QLV4"/>
<dbReference type="Pfam" id="PF14347">
    <property type="entry name" value="DUF4399"/>
    <property type="match status" value="2"/>
</dbReference>
<dbReference type="OrthoDB" id="531568at2"/>
<evidence type="ECO:0000259" key="2">
    <source>
        <dbReference type="Pfam" id="PF14347"/>
    </source>
</evidence>
<evidence type="ECO:0000313" key="3">
    <source>
        <dbReference type="EMBL" id="TDP63848.1"/>
    </source>
</evidence>
<dbReference type="AlphaFoldDB" id="A0A4R6QLV4"/>
<dbReference type="InterPro" id="IPR025512">
    <property type="entry name" value="DUF4399"/>
</dbReference>
<keyword evidence="1" id="KW-0732">Signal</keyword>
<feature type="domain" description="DUF4399" evidence="2">
    <location>
        <begin position="70"/>
        <end position="158"/>
    </location>
</feature>
<dbReference type="Proteomes" id="UP000295361">
    <property type="component" value="Unassembled WGS sequence"/>
</dbReference>
<reference evidence="3 4" key="1">
    <citation type="submission" date="2019-03" db="EMBL/GenBank/DDBJ databases">
        <title>Genomic Encyclopedia of Type Strains, Phase IV (KMG-IV): sequencing the most valuable type-strain genomes for metagenomic binning, comparative biology and taxonomic classification.</title>
        <authorList>
            <person name="Goeker M."/>
        </authorList>
    </citation>
    <scope>NUCLEOTIDE SEQUENCE [LARGE SCALE GENOMIC DNA]</scope>
    <source>
        <strain evidence="3 4">DSM 16998</strain>
    </source>
</reference>
<dbReference type="RefSeq" id="WP_133701712.1">
    <property type="nucleotide sequence ID" value="NZ_SNXS01000004.1"/>
</dbReference>
<evidence type="ECO:0000313" key="4">
    <source>
        <dbReference type="Proteomes" id="UP000295361"/>
    </source>
</evidence>
<name>A0A4R6QLV4_9BURK</name>
<proteinExistence type="predicted"/>
<evidence type="ECO:0000256" key="1">
    <source>
        <dbReference type="SAM" id="SignalP"/>
    </source>
</evidence>